<gene>
    <name evidence="2" type="ORF">ACFQ2J_13955</name>
</gene>
<reference evidence="3" key="1">
    <citation type="journal article" date="2019" name="Int. J. Syst. Evol. Microbiol.">
        <title>The Global Catalogue of Microorganisms (GCM) 10K type strain sequencing project: providing services to taxonomists for standard genome sequencing and annotation.</title>
        <authorList>
            <consortium name="The Broad Institute Genomics Platform"/>
            <consortium name="The Broad Institute Genome Sequencing Center for Infectious Disease"/>
            <person name="Wu L."/>
            <person name="Ma J."/>
        </authorList>
    </citation>
    <scope>NUCLEOTIDE SEQUENCE [LARGE SCALE GENOMIC DNA]</scope>
    <source>
        <strain evidence="3">CCUG 56607</strain>
    </source>
</reference>
<name>A0ABW3L6A7_9BACI</name>
<dbReference type="SUPFAM" id="SSF47406">
    <property type="entry name" value="SinR repressor dimerisation domain-like"/>
    <property type="match status" value="1"/>
</dbReference>
<dbReference type="InterPro" id="IPR010981">
    <property type="entry name" value="SinR/SinI_dimer_dom"/>
</dbReference>
<dbReference type="Proteomes" id="UP001596990">
    <property type="component" value="Unassembled WGS sequence"/>
</dbReference>
<dbReference type="PROSITE" id="PS51500">
    <property type="entry name" value="SIN"/>
    <property type="match status" value="1"/>
</dbReference>
<evidence type="ECO:0000259" key="1">
    <source>
        <dbReference type="PROSITE" id="PS51500"/>
    </source>
</evidence>
<evidence type="ECO:0000313" key="2">
    <source>
        <dbReference type="EMBL" id="MFD1020288.1"/>
    </source>
</evidence>
<dbReference type="RefSeq" id="WP_386061609.1">
    <property type="nucleotide sequence ID" value="NZ_JBHTKL010000005.1"/>
</dbReference>
<proteinExistence type="predicted"/>
<accession>A0ABW3L6A7</accession>
<feature type="domain" description="Sin" evidence="1">
    <location>
        <begin position="1"/>
        <end position="39"/>
    </location>
</feature>
<dbReference type="InterPro" id="IPR036281">
    <property type="entry name" value="SinR/SinI_dimer_dom_sf"/>
</dbReference>
<evidence type="ECO:0000313" key="3">
    <source>
        <dbReference type="Proteomes" id="UP001596990"/>
    </source>
</evidence>
<dbReference type="EMBL" id="JBHTKL010000005">
    <property type="protein sequence ID" value="MFD1020288.1"/>
    <property type="molecule type" value="Genomic_DNA"/>
</dbReference>
<protein>
    <submittedName>
        <fullName evidence="2">Anti-repressor SinI family protein</fullName>
    </submittedName>
</protein>
<dbReference type="Pfam" id="PF08671">
    <property type="entry name" value="SinI"/>
    <property type="match status" value="1"/>
</dbReference>
<sequence length="52" mass="5932">MQTNWRKEAIDVEWVVLMSEAKALGLSKQEVEAFLKERAERKPTLQSKSAGI</sequence>
<comment type="caution">
    <text evidence="2">The sequence shown here is derived from an EMBL/GenBank/DDBJ whole genome shotgun (WGS) entry which is preliminary data.</text>
</comment>
<keyword evidence="3" id="KW-1185">Reference proteome</keyword>
<organism evidence="2 3">
    <name type="scientific">Thalassobacillus hwangdonensis</name>
    <dbReference type="NCBI Taxonomy" id="546108"/>
    <lineage>
        <taxon>Bacteria</taxon>
        <taxon>Bacillati</taxon>
        <taxon>Bacillota</taxon>
        <taxon>Bacilli</taxon>
        <taxon>Bacillales</taxon>
        <taxon>Bacillaceae</taxon>
        <taxon>Thalassobacillus</taxon>
    </lineage>
</organism>